<evidence type="ECO:0000313" key="1">
    <source>
        <dbReference type="EMBL" id="TWT79598.1"/>
    </source>
</evidence>
<protein>
    <recommendedName>
        <fullName evidence="3">DUF2267 domain-containing protein</fullName>
    </recommendedName>
</protein>
<organism evidence="1 2">
    <name type="scientific">Novipirellula herctigrandis</name>
    <dbReference type="NCBI Taxonomy" id="2527986"/>
    <lineage>
        <taxon>Bacteria</taxon>
        <taxon>Pseudomonadati</taxon>
        <taxon>Planctomycetota</taxon>
        <taxon>Planctomycetia</taxon>
        <taxon>Pirellulales</taxon>
        <taxon>Pirellulaceae</taxon>
        <taxon>Novipirellula</taxon>
    </lineage>
</organism>
<sequence>MNASAIAAFESTVQKSNEWVNEVMDEMCWDDPQRAYHGLRAVLHTLRDRLPLAEAVDLSSQLPMLVRGVYFEGWRPNRTVRPDRTKEEFLQHIFDAFPGDFEVDPEELVWAVFRVMARHITKGEIDDIKATLPVKFREFWPA</sequence>
<dbReference type="InterPro" id="IPR018727">
    <property type="entry name" value="DUF2267"/>
</dbReference>
<dbReference type="Pfam" id="PF10025">
    <property type="entry name" value="DUF2267"/>
    <property type="match status" value="1"/>
</dbReference>
<gene>
    <name evidence="1" type="ORF">CA13_10020</name>
</gene>
<dbReference type="Gene3D" id="1.10.490.110">
    <property type="entry name" value="Uncharacterized conserved protein DUF2267"/>
    <property type="match status" value="1"/>
</dbReference>
<dbReference type="EMBL" id="SJPJ01000001">
    <property type="protein sequence ID" value="TWT79598.1"/>
    <property type="molecule type" value="Genomic_DNA"/>
</dbReference>
<dbReference type="RefSeq" id="WP_146394777.1">
    <property type="nucleotide sequence ID" value="NZ_SJPJ01000001.1"/>
</dbReference>
<evidence type="ECO:0008006" key="3">
    <source>
        <dbReference type="Google" id="ProtNLM"/>
    </source>
</evidence>
<dbReference type="InterPro" id="IPR038282">
    <property type="entry name" value="DUF2267_sf"/>
</dbReference>
<comment type="caution">
    <text evidence="1">The sequence shown here is derived from an EMBL/GenBank/DDBJ whole genome shotgun (WGS) entry which is preliminary data.</text>
</comment>
<dbReference type="Proteomes" id="UP000315010">
    <property type="component" value="Unassembled WGS sequence"/>
</dbReference>
<reference evidence="1 2" key="1">
    <citation type="submission" date="2019-02" db="EMBL/GenBank/DDBJ databases">
        <title>Deep-cultivation of Planctomycetes and their phenomic and genomic characterization uncovers novel biology.</title>
        <authorList>
            <person name="Wiegand S."/>
            <person name="Jogler M."/>
            <person name="Boedeker C."/>
            <person name="Pinto D."/>
            <person name="Vollmers J."/>
            <person name="Rivas-Marin E."/>
            <person name="Kohn T."/>
            <person name="Peeters S.H."/>
            <person name="Heuer A."/>
            <person name="Rast P."/>
            <person name="Oberbeckmann S."/>
            <person name="Bunk B."/>
            <person name="Jeske O."/>
            <person name="Meyerdierks A."/>
            <person name="Storesund J.E."/>
            <person name="Kallscheuer N."/>
            <person name="Luecker S."/>
            <person name="Lage O.M."/>
            <person name="Pohl T."/>
            <person name="Merkel B.J."/>
            <person name="Hornburger P."/>
            <person name="Mueller R.-W."/>
            <person name="Bruemmer F."/>
            <person name="Labrenz M."/>
            <person name="Spormann A.M."/>
            <person name="Op Den Camp H."/>
            <person name="Overmann J."/>
            <person name="Amann R."/>
            <person name="Jetten M.S.M."/>
            <person name="Mascher T."/>
            <person name="Medema M.H."/>
            <person name="Devos D.P."/>
            <person name="Kaster A.-K."/>
            <person name="Ovreas L."/>
            <person name="Rohde M."/>
            <person name="Galperin M.Y."/>
            <person name="Jogler C."/>
        </authorList>
    </citation>
    <scope>NUCLEOTIDE SEQUENCE [LARGE SCALE GENOMIC DNA]</scope>
    <source>
        <strain evidence="1 2">CA13</strain>
    </source>
</reference>
<keyword evidence="2" id="KW-1185">Reference proteome</keyword>
<accession>A0A5C5YX24</accession>
<proteinExistence type="predicted"/>
<name>A0A5C5YX24_9BACT</name>
<evidence type="ECO:0000313" key="2">
    <source>
        <dbReference type="Proteomes" id="UP000315010"/>
    </source>
</evidence>
<dbReference type="OrthoDB" id="20942at2"/>
<dbReference type="AlphaFoldDB" id="A0A5C5YX24"/>